<dbReference type="PANTHER" id="PTHR43859:SF2">
    <property type="entry name" value="BUTYRATE--COA LIGASE AAE11, PEROXISOMAL"/>
    <property type="match status" value="1"/>
</dbReference>
<evidence type="ECO:0000256" key="2">
    <source>
        <dbReference type="ARBA" id="ARBA00022598"/>
    </source>
</evidence>
<evidence type="ECO:0000313" key="5">
    <source>
        <dbReference type="EMBL" id="CAD1835265.1"/>
    </source>
</evidence>
<accession>A0A6V7PWY7</accession>
<feature type="compositionally biased region" description="Polar residues" evidence="3">
    <location>
        <begin position="94"/>
        <end position="108"/>
    </location>
</feature>
<dbReference type="Pfam" id="PF13193">
    <property type="entry name" value="AMP-binding_C"/>
    <property type="match status" value="1"/>
</dbReference>
<feature type="compositionally biased region" description="Basic and acidic residues" evidence="3">
    <location>
        <begin position="50"/>
        <end position="60"/>
    </location>
</feature>
<name>A0A6V7PWY7_ANACO</name>
<gene>
    <name evidence="5" type="ORF">CB5_LOCUS18476</name>
</gene>
<sequence length="108" mass="12060">MRLHRAEEGPNSANEEDVVAHCRANMPHFMVPKKVVFVDGLPKTATGKIQKNELRKEAKNLKVTAPAPAPALERSSQQQQQQKHSQKKSTTTTRHGQTEQQILAISKL</sequence>
<feature type="region of interest" description="Disordered" evidence="3">
    <location>
        <begin position="48"/>
        <end position="108"/>
    </location>
</feature>
<dbReference type="PANTHER" id="PTHR43859">
    <property type="entry name" value="ACYL-ACTIVATING ENZYME"/>
    <property type="match status" value="1"/>
</dbReference>
<proteinExistence type="inferred from homology"/>
<feature type="domain" description="AMP-binding enzyme C-terminal" evidence="4">
    <location>
        <begin position="12"/>
        <end position="48"/>
    </location>
</feature>
<comment type="similarity">
    <text evidence="1">Belongs to the ATP-dependent AMP-binding enzyme family.</text>
</comment>
<evidence type="ECO:0000256" key="3">
    <source>
        <dbReference type="SAM" id="MobiDB-lite"/>
    </source>
</evidence>
<keyword evidence="2" id="KW-0436">Ligase</keyword>
<protein>
    <recommendedName>
        <fullName evidence="4">AMP-binding enzyme C-terminal domain-containing protein</fullName>
    </recommendedName>
</protein>
<evidence type="ECO:0000256" key="1">
    <source>
        <dbReference type="ARBA" id="ARBA00006432"/>
    </source>
</evidence>
<dbReference type="InterPro" id="IPR025110">
    <property type="entry name" value="AMP-bd_C"/>
</dbReference>
<dbReference type="GO" id="GO:0016874">
    <property type="term" value="F:ligase activity"/>
    <property type="evidence" value="ECO:0007669"/>
    <property type="project" value="UniProtKB-KW"/>
</dbReference>
<dbReference type="EMBL" id="LR862153">
    <property type="protein sequence ID" value="CAD1835265.1"/>
    <property type="molecule type" value="Genomic_DNA"/>
</dbReference>
<reference evidence="5" key="1">
    <citation type="submission" date="2020-07" db="EMBL/GenBank/DDBJ databases">
        <authorList>
            <person name="Lin J."/>
        </authorList>
    </citation>
    <scope>NUCLEOTIDE SEQUENCE</scope>
</reference>
<dbReference type="AlphaFoldDB" id="A0A6V7PWY7"/>
<feature type="compositionally biased region" description="Low complexity" evidence="3">
    <location>
        <begin position="75"/>
        <end position="93"/>
    </location>
</feature>
<organism evidence="5">
    <name type="scientific">Ananas comosus var. bracteatus</name>
    <name type="common">red pineapple</name>
    <dbReference type="NCBI Taxonomy" id="296719"/>
    <lineage>
        <taxon>Eukaryota</taxon>
        <taxon>Viridiplantae</taxon>
        <taxon>Streptophyta</taxon>
        <taxon>Embryophyta</taxon>
        <taxon>Tracheophyta</taxon>
        <taxon>Spermatophyta</taxon>
        <taxon>Magnoliopsida</taxon>
        <taxon>Liliopsida</taxon>
        <taxon>Poales</taxon>
        <taxon>Bromeliaceae</taxon>
        <taxon>Bromelioideae</taxon>
        <taxon>Ananas</taxon>
    </lineage>
</organism>
<dbReference type="InterPro" id="IPR045851">
    <property type="entry name" value="AMP-bd_C_sf"/>
</dbReference>
<dbReference type="Gene3D" id="3.30.300.30">
    <property type="match status" value="1"/>
</dbReference>
<dbReference type="SUPFAM" id="SSF56801">
    <property type="entry name" value="Acetyl-CoA synthetase-like"/>
    <property type="match status" value="1"/>
</dbReference>
<evidence type="ECO:0000259" key="4">
    <source>
        <dbReference type="Pfam" id="PF13193"/>
    </source>
</evidence>